<keyword evidence="11" id="KW-0812">Transmembrane</keyword>
<keyword evidence="2" id="KW-1003">Cell membrane</keyword>
<dbReference type="InterPro" id="IPR008972">
    <property type="entry name" value="Cupredoxin"/>
</dbReference>
<organism evidence="13 14">
    <name type="scientific">Actinidia rufa</name>
    <dbReference type="NCBI Taxonomy" id="165716"/>
    <lineage>
        <taxon>Eukaryota</taxon>
        <taxon>Viridiplantae</taxon>
        <taxon>Streptophyta</taxon>
        <taxon>Embryophyta</taxon>
        <taxon>Tracheophyta</taxon>
        <taxon>Spermatophyta</taxon>
        <taxon>Magnoliopsida</taxon>
        <taxon>eudicotyledons</taxon>
        <taxon>Gunneridae</taxon>
        <taxon>Pentapetalae</taxon>
        <taxon>asterids</taxon>
        <taxon>Ericales</taxon>
        <taxon>Actinidiaceae</taxon>
        <taxon>Actinidia</taxon>
    </lineage>
</organism>
<evidence type="ECO:0000256" key="4">
    <source>
        <dbReference type="ARBA" id="ARBA00022729"/>
    </source>
</evidence>
<dbReference type="SUPFAM" id="SSF49503">
    <property type="entry name" value="Cupredoxins"/>
    <property type="match status" value="1"/>
</dbReference>
<feature type="transmembrane region" description="Helical" evidence="11">
    <location>
        <begin position="155"/>
        <end position="175"/>
    </location>
</feature>
<keyword evidence="6" id="KW-1015">Disulfide bond</keyword>
<evidence type="ECO:0000259" key="12">
    <source>
        <dbReference type="PROSITE" id="PS51485"/>
    </source>
</evidence>
<reference evidence="14" key="1">
    <citation type="submission" date="2019-07" db="EMBL/GenBank/DDBJ databases">
        <title>De Novo Assembly of kiwifruit Actinidia rufa.</title>
        <authorList>
            <person name="Sugita-Konishi S."/>
            <person name="Sato K."/>
            <person name="Mori E."/>
            <person name="Abe Y."/>
            <person name="Kisaki G."/>
            <person name="Hamano K."/>
            <person name="Suezawa K."/>
            <person name="Otani M."/>
            <person name="Fukuda T."/>
            <person name="Manabe T."/>
            <person name="Gomi K."/>
            <person name="Tabuchi M."/>
            <person name="Akimitsu K."/>
            <person name="Kataoka I."/>
        </authorList>
    </citation>
    <scope>NUCLEOTIDE SEQUENCE [LARGE SCALE GENOMIC DNA]</scope>
    <source>
        <strain evidence="14">cv. Fuchu</strain>
    </source>
</reference>
<keyword evidence="11" id="KW-1133">Transmembrane helix</keyword>
<evidence type="ECO:0000256" key="3">
    <source>
        <dbReference type="ARBA" id="ARBA00022622"/>
    </source>
</evidence>
<gene>
    <name evidence="13" type="ORF">Acr_00g0019010</name>
</gene>
<dbReference type="PROSITE" id="PS51485">
    <property type="entry name" value="PHYTOCYANIN"/>
    <property type="match status" value="1"/>
</dbReference>
<evidence type="ECO:0000313" key="13">
    <source>
        <dbReference type="EMBL" id="GFS31740.1"/>
    </source>
</evidence>
<evidence type="ECO:0000256" key="9">
    <source>
        <dbReference type="ARBA" id="ARBA00035011"/>
    </source>
</evidence>
<dbReference type="Pfam" id="PF02298">
    <property type="entry name" value="Cu_bind_like"/>
    <property type="match status" value="1"/>
</dbReference>
<dbReference type="InterPro" id="IPR039391">
    <property type="entry name" value="Phytocyanin-like"/>
</dbReference>
<protein>
    <submittedName>
        <fullName evidence="13">Early nodulin-like protein 21</fullName>
    </submittedName>
</protein>
<dbReference type="PANTHER" id="PTHR33021:SF14">
    <property type="entry name" value="OS01G0272700 PROTEIN"/>
    <property type="match status" value="1"/>
</dbReference>
<evidence type="ECO:0000256" key="11">
    <source>
        <dbReference type="SAM" id="Phobius"/>
    </source>
</evidence>
<evidence type="ECO:0000256" key="6">
    <source>
        <dbReference type="ARBA" id="ARBA00023157"/>
    </source>
</evidence>
<dbReference type="FunFam" id="2.60.40.420:FF:000010">
    <property type="entry name" value="Early nodulin-like protein 1"/>
    <property type="match status" value="1"/>
</dbReference>
<accession>A0A7J0DBL7</accession>
<keyword evidence="5 11" id="KW-0472">Membrane</keyword>
<dbReference type="EMBL" id="BJWL01000150">
    <property type="protein sequence ID" value="GFS31740.1"/>
    <property type="molecule type" value="Genomic_DNA"/>
</dbReference>
<dbReference type="InterPro" id="IPR003245">
    <property type="entry name" value="Phytocyanin_dom"/>
</dbReference>
<dbReference type="InterPro" id="IPR041846">
    <property type="entry name" value="ENL_dom"/>
</dbReference>
<keyword evidence="4" id="KW-0732">Signal</keyword>
<sequence length="176" mass="19538">MAPILASSYQFEVGGERGWAEPAGNDSEAYNDWAAKNRFHVGDSVNFKYQKDSVLVVNKEDYENCVTLNPISKFDDGDTFFEFDHYGFFYFISGQPRHCKSGQKMIIRVMVHPEVEPPQSRTTAPSPKAEGDSGHHDGWDTFETGPPGFISGSELSVASCFVTGVVAMFVIVCVFM</sequence>
<keyword evidence="8" id="KW-0449">Lipoprotein</keyword>
<feature type="domain" description="Phytocyanin" evidence="12">
    <location>
        <begin position="9"/>
        <end position="111"/>
    </location>
</feature>
<evidence type="ECO:0000256" key="10">
    <source>
        <dbReference type="SAM" id="MobiDB-lite"/>
    </source>
</evidence>
<comment type="similarity">
    <text evidence="9">Belongs to the early nodulin-like (ENODL) family.</text>
</comment>
<keyword evidence="3" id="KW-0336">GPI-anchor</keyword>
<dbReference type="Proteomes" id="UP000585474">
    <property type="component" value="Unassembled WGS sequence"/>
</dbReference>
<dbReference type="CDD" id="cd11019">
    <property type="entry name" value="OsENODL1_like"/>
    <property type="match status" value="1"/>
</dbReference>
<feature type="region of interest" description="Disordered" evidence="10">
    <location>
        <begin position="116"/>
        <end position="138"/>
    </location>
</feature>
<dbReference type="OrthoDB" id="959565at2759"/>
<dbReference type="GO" id="GO:0005886">
    <property type="term" value="C:plasma membrane"/>
    <property type="evidence" value="ECO:0007669"/>
    <property type="project" value="UniProtKB-SubCell"/>
</dbReference>
<evidence type="ECO:0000256" key="5">
    <source>
        <dbReference type="ARBA" id="ARBA00023136"/>
    </source>
</evidence>
<keyword evidence="7" id="KW-0325">Glycoprotein</keyword>
<evidence type="ECO:0000256" key="1">
    <source>
        <dbReference type="ARBA" id="ARBA00004609"/>
    </source>
</evidence>
<dbReference type="GO" id="GO:0098552">
    <property type="term" value="C:side of membrane"/>
    <property type="evidence" value="ECO:0007669"/>
    <property type="project" value="UniProtKB-KW"/>
</dbReference>
<feature type="compositionally biased region" description="Basic and acidic residues" evidence="10">
    <location>
        <begin position="129"/>
        <end position="138"/>
    </location>
</feature>
<evidence type="ECO:0000256" key="2">
    <source>
        <dbReference type="ARBA" id="ARBA00022475"/>
    </source>
</evidence>
<evidence type="ECO:0000313" key="14">
    <source>
        <dbReference type="Proteomes" id="UP000585474"/>
    </source>
</evidence>
<evidence type="ECO:0000256" key="7">
    <source>
        <dbReference type="ARBA" id="ARBA00023180"/>
    </source>
</evidence>
<dbReference type="Gene3D" id="2.60.40.420">
    <property type="entry name" value="Cupredoxins - blue copper proteins"/>
    <property type="match status" value="1"/>
</dbReference>
<keyword evidence="14" id="KW-1185">Reference proteome</keyword>
<proteinExistence type="inferred from homology"/>
<dbReference type="PANTHER" id="PTHR33021">
    <property type="entry name" value="BLUE COPPER PROTEIN"/>
    <property type="match status" value="1"/>
</dbReference>
<comment type="caution">
    <text evidence="13">The sequence shown here is derived from an EMBL/GenBank/DDBJ whole genome shotgun (WGS) entry which is preliminary data.</text>
</comment>
<name>A0A7J0DBL7_9ERIC</name>
<comment type="subcellular location">
    <subcellularLocation>
        <location evidence="1">Cell membrane</location>
        <topology evidence="1">Lipid-anchor</topology>
        <topology evidence="1">GPI-anchor</topology>
    </subcellularLocation>
</comment>
<dbReference type="AlphaFoldDB" id="A0A7J0DBL7"/>
<evidence type="ECO:0000256" key="8">
    <source>
        <dbReference type="ARBA" id="ARBA00023288"/>
    </source>
</evidence>
<dbReference type="GO" id="GO:0009055">
    <property type="term" value="F:electron transfer activity"/>
    <property type="evidence" value="ECO:0007669"/>
    <property type="project" value="InterPro"/>
</dbReference>